<dbReference type="PANTHER" id="PTHR30238">
    <property type="entry name" value="MEMBRANE BOUND PREDICTED REDOX MODULATOR"/>
    <property type="match status" value="1"/>
</dbReference>
<dbReference type="GO" id="GO:0016020">
    <property type="term" value="C:membrane"/>
    <property type="evidence" value="ECO:0007669"/>
    <property type="project" value="UniProtKB-SubCell"/>
</dbReference>
<evidence type="ECO:0000256" key="6">
    <source>
        <dbReference type="SAM" id="MobiDB-lite"/>
    </source>
</evidence>
<keyword evidence="4 7" id="KW-1133">Transmembrane helix</keyword>
<reference evidence="8 9" key="1">
    <citation type="submission" date="2016-09" db="EMBL/GenBank/DDBJ databases">
        <title>Pseudonocardia autotrophica DSM535, a candidate organism with high potential of specific P450 cytochromes.</title>
        <authorList>
            <person name="Grumaz C."/>
            <person name="Vainshtein Y."/>
            <person name="Kirstahler P."/>
            <person name="Sohn K."/>
        </authorList>
    </citation>
    <scope>NUCLEOTIDE SEQUENCE [LARGE SCALE GENOMIC DNA]</scope>
    <source>
        <strain evidence="8 9">DSM 535</strain>
    </source>
</reference>
<dbReference type="EMBL" id="MIGB01000022">
    <property type="protein sequence ID" value="OSY38516.1"/>
    <property type="molecule type" value="Genomic_DNA"/>
</dbReference>
<comment type="caution">
    <text evidence="8">The sequence shown here is derived from an EMBL/GenBank/DDBJ whole genome shotgun (WGS) entry which is preliminary data.</text>
</comment>
<dbReference type="AlphaFoldDB" id="A0A1Y2MTJ0"/>
<feature type="transmembrane region" description="Helical" evidence="7">
    <location>
        <begin position="6"/>
        <end position="27"/>
    </location>
</feature>
<name>A0A1Y2MTJ0_PSEAH</name>
<feature type="region of interest" description="Disordered" evidence="6">
    <location>
        <begin position="327"/>
        <end position="401"/>
    </location>
</feature>
<evidence type="ECO:0000256" key="2">
    <source>
        <dbReference type="ARBA" id="ARBA00007511"/>
    </source>
</evidence>
<proteinExistence type="inferred from homology"/>
<evidence type="ECO:0000313" key="9">
    <source>
        <dbReference type="Proteomes" id="UP000194360"/>
    </source>
</evidence>
<dbReference type="Proteomes" id="UP000194360">
    <property type="component" value="Unassembled WGS sequence"/>
</dbReference>
<sequence length="401" mass="42438">MNVPLWVWLATCVFVLGMLVFDFVGHVRTPHEPTLRESAIWSAGYVAIALLFGVGVGMFSGWQYGGEYMAGWMTEKALSVDNLFVFLLIMTAFAVPRIHQQKVLLIGIAIAIVMRGGFIAVGAVIIERFAAVFYIFAIILFWLAYSQIKEALSKDDGDHGDAADSRLIRMVRKVLPTSTEYDGAKLVTKIDGKRLLTPMALVIVAIGLTDLLFAFDSIPAIFGLTQEPYLVFTANAFALLGLRQLYFLIGGLLERLIFLAHGLSVILAFIGVKLTLHALHENNVPFINGGQPVPVPEVPIWLSLLFISGTIAVAAIASLVVSRRRAAAGGGTPGPGADAGSGHGVSGNGVSGNGGARHGGSGHGVSENGVSENGDSRNGGSGHGATDDLAQTPSSNRATEK</sequence>
<feature type="compositionally biased region" description="Gly residues" evidence="6">
    <location>
        <begin position="328"/>
        <end position="363"/>
    </location>
</feature>
<dbReference type="Pfam" id="PF03741">
    <property type="entry name" value="TerC"/>
    <property type="match status" value="1"/>
</dbReference>
<dbReference type="RefSeq" id="WP_125911359.1">
    <property type="nucleotide sequence ID" value="NZ_AP018920.1"/>
</dbReference>
<keyword evidence="3 7" id="KW-0812">Transmembrane</keyword>
<feature type="transmembrane region" description="Helical" evidence="7">
    <location>
        <begin position="129"/>
        <end position="145"/>
    </location>
</feature>
<evidence type="ECO:0000256" key="7">
    <source>
        <dbReference type="SAM" id="Phobius"/>
    </source>
</evidence>
<gene>
    <name evidence="8" type="primary">alx_2</name>
    <name evidence="8" type="ORF">BG845_04032</name>
</gene>
<evidence type="ECO:0000256" key="4">
    <source>
        <dbReference type="ARBA" id="ARBA00022989"/>
    </source>
</evidence>
<organism evidence="8 9">
    <name type="scientific">Pseudonocardia autotrophica</name>
    <name type="common">Amycolata autotrophica</name>
    <name type="synonym">Nocardia autotrophica</name>
    <dbReference type="NCBI Taxonomy" id="2074"/>
    <lineage>
        <taxon>Bacteria</taxon>
        <taxon>Bacillati</taxon>
        <taxon>Actinomycetota</taxon>
        <taxon>Actinomycetes</taxon>
        <taxon>Pseudonocardiales</taxon>
        <taxon>Pseudonocardiaceae</taxon>
        <taxon>Pseudonocardia</taxon>
    </lineage>
</organism>
<feature type="transmembrane region" description="Helical" evidence="7">
    <location>
        <begin position="103"/>
        <end position="123"/>
    </location>
</feature>
<feature type="transmembrane region" description="Helical" evidence="7">
    <location>
        <begin position="228"/>
        <end position="249"/>
    </location>
</feature>
<feature type="compositionally biased region" description="Polar residues" evidence="6">
    <location>
        <begin position="389"/>
        <end position="401"/>
    </location>
</feature>
<evidence type="ECO:0000256" key="1">
    <source>
        <dbReference type="ARBA" id="ARBA00004141"/>
    </source>
</evidence>
<dbReference type="NCBIfam" id="TIGR03718">
    <property type="entry name" value="R_switched_Alx"/>
    <property type="match status" value="1"/>
</dbReference>
<feature type="transmembrane region" description="Helical" evidence="7">
    <location>
        <begin position="39"/>
        <end position="65"/>
    </location>
</feature>
<keyword evidence="9" id="KW-1185">Reference proteome</keyword>
<evidence type="ECO:0000313" key="8">
    <source>
        <dbReference type="EMBL" id="OSY38516.1"/>
    </source>
</evidence>
<evidence type="ECO:0000256" key="3">
    <source>
        <dbReference type="ARBA" id="ARBA00022692"/>
    </source>
</evidence>
<feature type="transmembrane region" description="Helical" evidence="7">
    <location>
        <begin position="300"/>
        <end position="321"/>
    </location>
</feature>
<dbReference type="PANTHER" id="PTHR30238:SF0">
    <property type="entry name" value="THYLAKOID MEMBRANE PROTEIN TERC, CHLOROPLASTIC"/>
    <property type="match status" value="1"/>
</dbReference>
<comment type="similarity">
    <text evidence="2">Belongs to the TerC family.</text>
</comment>
<accession>A0A1Y2MTJ0</accession>
<keyword evidence="5 7" id="KW-0472">Membrane</keyword>
<feature type="transmembrane region" description="Helical" evidence="7">
    <location>
        <begin position="195"/>
        <end position="222"/>
    </location>
</feature>
<dbReference type="InterPro" id="IPR022369">
    <property type="entry name" value="Integral_membrane_TerC_rswitch"/>
</dbReference>
<dbReference type="OrthoDB" id="5242957at2"/>
<protein>
    <submittedName>
        <fullName evidence="8">Inner membrane protein alx</fullName>
    </submittedName>
</protein>
<feature type="transmembrane region" description="Helical" evidence="7">
    <location>
        <begin position="77"/>
        <end position="96"/>
    </location>
</feature>
<comment type="subcellular location">
    <subcellularLocation>
        <location evidence="1">Membrane</location>
        <topology evidence="1">Multi-pass membrane protein</topology>
    </subcellularLocation>
</comment>
<evidence type="ECO:0000256" key="5">
    <source>
        <dbReference type="ARBA" id="ARBA00023136"/>
    </source>
</evidence>
<feature type="transmembrane region" description="Helical" evidence="7">
    <location>
        <begin position="256"/>
        <end position="280"/>
    </location>
</feature>
<dbReference type="InterPro" id="IPR005496">
    <property type="entry name" value="Integral_membrane_TerC"/>
</dbReference>